<dbReference type="CDD" id="cd00473">
    <property type="entry name" value="bS6"/>
    <property type="match status" value="1"/>
</dbReference>
<organism evidence="4 5">
    <name type="scientific">candidate division WWE3 bacterium</name>
    <dbReference type="NCBI Taxonomy" id="2053526"/>
    <lineage>
        <taxon>Bacteria</taxon>
        <taxon>Katanobacteria</taxon>
    </lineage>
</organism>
<dbReference type="AlphaFoldDB" id="A0A7X9E7F3"/>
<dbReference type="GO" id="GO:0006412">
    <property type="term" value="P:translation"/>
    <property type="evidence" value="ECO:0007669"/>
    <property type="project" value="UniProtKB-UniRule"/>
</dbReference>
<dbReference type="InterPro" id="IPR014717">
    <property type="entry name" value="Transl_elong_EF1B/ribsomal_bS6"/>
</dbReference>
<dbReference type="InterPro" id="IPR035980">
    <property type="entry name" value="Ribosomal_bS6_sf"/>
</dbReference>
<dbReference type="InterPro" id="IPR020814">
    <property type="entry name" value="Ribosomal_S6_plastid/chlpt"/>
</dbReference>
<dbReference type="PANTHER" id="PTHR21011">
    <property type="entry name" value="MITOCHONDRIAL 28S RIBOSOMAL PROTEIN S6"/>
    <property type="match status" value="1"/>
</dbReference>
<keyword evidence="3" id="KW-0694">RNA-binding</keyword>
<evidence type="ECO:0000256" key="3">
    <source>
        <dbReference type="HAMAP-Rule" id="MF_00360"/>
    </source>
</evidence>
<protein>
    <recommendedName>
        <fullName evidence="2 3">Small ribosomal subunit protein bS6</fullName>
    </recommendedName>
</protein>
<reference evidence="4 5" key="1">
    <citation type="journal article" date="2020" name="Biotechnol. Biofuels">
        <title>New insights from the biogas microbiome by comprehensive genome-resolved metagenomics of nearly 1600 species originating from multiple anaerobic digesters.</title>
        <authorList>
            <person name="Campanaro S."/>
            <person name="Treu L."/>
            <person name="Rodriguez-R L.M."/>
            <person name="Kovalovszki A."/>
            <person name="Ziels R.M."/>
            <person name="Maus I."/>
            <person name="Zhu X."/>
            <person name="Kougias P.G."/>
            <person name="Basile A."/>
            <person name="Luo G."/>
            <person name="Schluter A."/>
            <person name="Konstantinidis K.T."/>
            <person name="Angelidaki I."/>
        </authorList>
    </citation>
    <scope>NUCLEOTIDE SEQUENCE [LARGE SCALE GENOMIC DNA]</scope>
    <source>
        <strain evidence="4">AS27yjCOA_202</strain>
    </source>
</reference>
<dbReference type="SUPFAM" id="SSF54995">
    <property type="entry name" value="Ribosomal protein S6"/>
    <property type="match status" value="1"/>
</dbReference>
<dbReference type="Pfam" id="PF01250">
    <property type="entry name" value="Ribosomal_S6"/>
    <property type="match status" value="1"/>
</dbReference>
<evidence type="ECO:0000313" key="4">
    <source>
        <dbReference type="EMBL" id="NMB91892.1"/>
    </source>
</evidence>
<evidence type="ECO:0000256" key="1">
    <source>
        <dbReference type="ARBA" id="ARBA00009512"/>
    </source>
</evidence>
<dbReference type="InterPro" id="IPR000529">
    <property type="entry name" value="Ribosomal_bS6"/>
</dbReference>
<comment type="similarity">
    <text evidence="1 3">Belongs to the bacterial ribosomal protein bS6 family.</text>
</comment>
<dbReference type="Gene3D" id="3.30.70.60">
    <property type="match status" value="1"/>
</dbReference>
<dbReference type="GO" id="GO:0003735">
    <property type="term" value="F:structural constituent of ribosome"/>
    <property type="evidence" value="ECO:0007669"/>
    <property type="project" value="InterPro"/>
</dbReference>
<accession>A0A7X9E7F3</accession>
<keyword evidence="3" id="KW-0687">Ribonucleoprotein</keyword>
<evidence type="ECO:0000313" key="5">
    <source>
        <dbReference type="Proteomes" id="UP000590542"/>
    </source>
</evidence>
<sequence length="93" mass="10578">MKYEIMAIYKNDLGEEGAANLSKKMQEIITSLGAKVVETNFWGRRKFAYEINHSTEGFYDVISIECESSIVAKLRVKLNLLSGLVRYLITAQK</sequence>
<comment type="caution">
    <text evidence="4">The sequence shown here is derived from an EMBL/GenBank/DDBJ whole genome shotgun (WGS) entry which is preliminary data.</text>
</comment>
<dbReference type="GO" id="GO:0070181">
    <property type="term" value="F:small ribosomal subunit rRNA binding"/>
    <property type="evidence" value="ECO:0007669"/>
    <property type="project" value="TreeGrafter"/>
</dbReference>
<dbReference type="EMBL" id="JAAZNV010000012">
    <property type="protein sequence ID" value="NMB91892.1"/>
    <property type="molecule type" value="Genomic_DNA"/>
</dbReference>
<dbReference type="GO" id="GO:0005840">
    <property type="term" value="C:ribosome"/>
    <property type="evidence" value="ECO:0007669"/>
    <property type="project" value="UniProtKB-KW"/>
</dbReference>
<gene>
    <name evidence="3 4" type="primary">rpsF</name>
    <name evidence="4" type="ORF">GYA37_03550</name>
</gene>
<name>A0A7X9E7F3_UNCKA</name>
<evidence type="ECO:0000256" key="2">
    <source>
        <dbReference type="ARBA" id="ARBA00035294"/>
    </source>
</evidence>
<dbReference type="GO" id="GO:1990904">
    <property type="term" value="C:ribonucleoprotein complex"/>
    <property type="evidence" value="ECO:0007669"/>
    <property type="project" value="UniProtKB-KW"/>
</dbReference>
<dbReference type="GO" id="GO:0005737">
    <property type="term" value="C:cytoplasm"/>
    <property type="evidence" value="ECO:0007669"/>
    <property type="project" value="UniProtKB-ARBA"/>
</dbReference>
<keyword evidence="3 4" id="KW-0689">Ribosomal protein</keyword>
<dbReference type="Proteomes" id="UP000590542">
    <property type="component" value="Unassembled WGS sequence"/>
</dbReference>
<dbReference type="PANTHER" id="PTHR21011:SF1">
    <property type="entry name" value="SMALL RIBOSOMAL SUBUNIT PROTEIN BS6M"/>
    <property type="match status" value="1"/>
</dbReference>
<dbReference type="NCBIfam" id="TIGR00166">
    <property type="entry name" value="S6"/>
    <property type="match status" value="1"/>
</dbReference>
<dbReference type="HAMAP" id="MF_00360">
    <property type="entry name" value="Ribosomal_bS6"/>
    <property type="match status" value="1"/>
</dbReference>
<comment type="function">
    <text evidence="3">Binds together with bS18 to 16S ribosomal RNA.</text>
</comment>
<proteinExistence type="inferred from homology"/>
<keyword evidence="3" id="KW-0699">rRNA-binding</keyword>